<dbReference type="Gene3D" id="2.40.420.20">
    <property type="match status" value="1"/>
</dbReference>
<dbReference type="Proteomes" id="UP001302374">
    <property type="component" value="Chromosome"/>
</dbReference>
<dbReference type="SUPFAM" id="SSF111369">
    <property type="entry name" value="HlyD-like secretion proteins"/>
    <property type="match status" value="1"/>
</dbReference>
<accession>A0A7X6BJE8</accession>
<dbReference type="Gene3D" id="2.40.30.170">
    <property type="match status" value="1"/>
</dbReference>
<dbReference type="InterPro" id="IPR006143">
    <property type="entry name" value="RND_pump_MFP"/>
</dbReference>
<dbReference type="NCBIfam" id="TIGR01730">
    <property type="entry name" value="RND_mfp"/>
    <property type="match status" value="1"/>
</dbReference>
<proteinExistence type="inferred from homology"/>
<dbReference type="RefSeq" id="WP_118302695.1">
    <property type="nucleotide sequence ID" value="NZ_BMPA01000021.1"/>
</dbReference>
<dbReference type="EMBL" id="JAATLI010000003">
    <property type="protein sequence ID" value="NJC17547.1"/>
    <property type="molecule type" value="Genomic_DNA"/>
</dbReference>
<evidence type="ECO:0000313" key="4">
    <source>
        <dbReference type="EMBL" id="NJC17547.1"/>
    </source>
</evidence>
<dbReference type="Pfam" id="PF25954">
    <property type="entry name" value="Beta-barrel_RND_2"/>
    <property type="match status" value="1"/>
</dbReference>
<dbReference type="PANTHER" id="PTHR30469:SF15">
    <property type="entry name" value="HLYD FAMILY OF SECRETION PROTEINS"/>
    <property type="match status" value="1"/>
</dbReference>
<evidence type="ECO:0000259" key="3">
    <source>
        <dbReference type="Pfam" id="PF25967"/>
    </source>
</evidence>
<gene>
    <name evidence="5" type="ORF">F1644_22125</name>
    <name evidence="4" type="ORF">GGR15_001158</name>
</gene>
<reference evidence="4 6" key="2">
    <citation type="submission" date="2020-03" db="EMBL/GenBank/DDBJ databases">
        <title>Genomic Encyclopedia of Type Strains, Phase IV (KMG-IV): sequencing the most valuable type-strain genomes for metagenomic binning, comparative biology and taxonomic classification.</title>
        <authorList>
            <person name="Goeker M."/>
        </authorList>
    </citation>
    <scope>NUCLEOTIDE SEQUENCE [LARGE SCALE GENOMIC DNA]</scope>
    <source>
        <strain evidence="4 6">DSM 105722</strain>
    </source>
</reference>
<name>A0A7X6BJE8_9BACT</name>
<organism evidence="4 6">
    <name type="scientific">Butyricimonas paravirosa</name>
    <dbReference type="NCBI Taxonomy" id="1472417"/>
    <lineage>
        <taxon>Bacteria</taxon>
        <taxon>Pseudomonadati</taxon>
        <taxon>Bacteroidota</taxon>
        <taxon>Bacteroidia</taxon>
        <taxon>Bacteroidales</taxon>
        <taxon>Odoribacteraceae</taxon>
        <taxon>Butyricimonas</taxon>
    </lineage>
</organism>
<reference evidence="5 7" key="1">
    <citation type="submission" date="2019-09" db="EMBL/GenBank/DDBJ databases">
        <title>Butyricimonas paravirosa DSM 105722 (=214-4 = JCM 18677 = CCUG 65563).</title>
        <authorList>
            <person name="Le Roy T."/>
            <person name="Cani P.D."/>
        </authorList>
    </citation>
    <scope>NUCLEOTIDE SEQUENCE [LARGE SCALE GENOMIC DNA]</scope>
    <source>
        <strain evidence="5 7">DSM 105722</strain>
    </source>
</reference>
<dbReference type="GeneID" id="86894054"/>
<evidence type="ECO:0000313" key="5">
    <source>
        <dbReference type="EMBL" id="WOF14784.1"/>
    </source>
</evidence>
<feature type="domain" description="CusB-like beta-barrel" evidence="2">
    <location>
        <begin position="209"/>
        <end position="280"/>
    </location>
</feature>
<sequence>MYYRFILPLTLLLLACNGKEKQKEENEDEQYAKIEQQDEKTIVKVQVAREDRFNLELVSNGKAEANRKAALNFEVADVVRKVNVKNGDRVKKGDIIAEVDDEKATFALEDARLSLQKAFLDLKLAIINEGFKTLDDTVQLPPRRKEAMYLQCGYTSSVKAFEKAQKEYTLVKTRAPFDGIIADLEAKPYNQTSAYKSLCTLIDDSKMEVVFNVLETEIGNLHSGMEVEITPYANHEYTLTGKIIEVNPRIDENGMVKVKAITDNHQGLLIDGMNVSILIKRQIDHKIIIPKSAVLPRQGKKVVFVCQKGKAIWRYVTTGYENSMEVSVEEGISPGDTVIYENNLGLSHMNTVIIEN</sequence>
<feature type="domain" description="Multidrug resistance protein MdtA-like C-terminal permuted SH3" evidence="3">
    <location>
        <begin position="287"/>
        <end position="340"/>
    </location>
</feature>
<dbReference type="GO" id="GO:1990281">
    <property type="term" value="C:efflux pump complex"/>
    <property type="evidence" value="ECO:0007669"/>
    <property type="project" value="TreeGrafter"/>
</dbReference>
<dbReference type="AlphaFoldDB" id="A0A7X6BJE8"/>
<evidence type="ECO:0000259" key="2">
    <source>
        <dbReference type="Pfam" id="PF25954"/>
    </source>
</evidence>
<dbReference type="Pfam" id="PF25967">
    <property type="entry name" value="RND-MFP_C"/>
    <property type="match status" value="1"/>
</dbReference>
<dbReference type="Gene3D" id="2.40.50.100">
    <property type="match status" value="1"/>
</dbReference>
<dbReference type="InterPro" id="IPR058792">
    <property type="entry name" value="Beta-barrel_RND_2"/>
</dbReference>
<comment type="similarity">
    <text evidence="1">Belongs to the membrane fusion protein (MFP) (TC 8.A.1) family.</text>
</comment>
<protein>
    <submittedName>
        <fullName evidence="5">Efflux RND transporter periplasmic adaptor subunit</fullName>
    </submittedName>
    <submittedName>
        <fullName evidence="4">Multidrug efflux pump subunit AcrA (Membrane-fusion protein)</fullName>
    </submittedName>
</protein>
<dbReference type="EMBL" id="CP043839">
    <property type="protein sequence ID" value="WOF14784.1"/>
    <property type="molecule type" value="Genomic_DNA"/>
</dbReference>
<evidence type="ECO:0000313" key="7">
    <source>
        <dbReference type="Proteomes" id="UP001302374"/>
    </source>
</evidence>
<dbReference type="PROSITE" id="PS51257">
    <property type="entry name" value="PROKAR_LIPOPROTEIN"/>
    <property type="match status" value="1"/>
</dbReference>
<dbReference type="PANTHER" id="PTHR30469">
    <property type="entry name" value="MULTIDRUG RESISTANCE PROTEIN MDTA"/>
    <property type="match status" value="1"/>
</dbReference>
<keyword evidence="7" id="KW-1185">Reference proteome</keyword>
<dbReference type="InterPro" id="IPR058627">
    <property type="entry name" value="MdtA-like_C"/>
</dbReference>
<dbReference type="GO" id="GO:0015562">
    <property type="term" value="F:efflux transmembrane transporter activity"/>
    <property type="evidence" value="ECO:0007669"/>
    <property type="project" value="TreeGrafter"/>
</dbReference>
<evidence type="ECO:0000256" key="1">
    <source>
        <dbReference type="ARBA" id="ARBA00009477"/>
    </source>
</evidence>
<evidence type="ECO:0000313" key="6">
    <source>
        <dbReference type="Proteomes" id="UP000576368"/>
    </source>
</evidence>
<dbReference type="Proteomes" id="UP000576368">
    <property type="component" value="Unassembled WGS sequence"/>
</dbReference>